<evidence type="ECO:0000313" key="2">
    <source>
        <dbReference type="EnsemblMetazoa" id="MESCA010271-PA"/>
    </source>
</evidence>
<reference evidence="3" key="1">
    <citation type="submission" date="2013-02" db="EMBL/GenBank/DDBJ databases">
        <authorList>
            <person name="Hughes D."/>
        </authorList>
    </citation>
    <scope>NUCLEOTIDE SEQUENCE</scope>
    <source>
        <strain>Durham</strain>
        <strain evidence="3">NC isolate 2 -- Noor lab</strain>
    </source>
</reference>
<keyword evidence="3" id="KW-1185">Reference proteome</keyword>
<reference evidence="2" key="2">
    <citation type="submission" date="2015-06" db="UniProtKB">
        <authorList>
            <consortium name="EnsemblMetazoa"/>
        </authorList>
    </citation>
    <scope>IDENTIFICATION</scope>
</reference>
<dbReference type="EnsemblMetazoa" id="MESCA010271-RA">
    <property type="protein sequence ID" value="MESCA010271-PA"/>
    <property type="gene ID" value="MESCA010271"/>
</dbReference>
<sequence length="135" mass="14825">MTSPSQTFTSDLSFGTGDSAPDCTLFSTPRFRRSVRTLSEGFFSQKLINFFHRTLSSSMLQIHLTGPAGSVDGRPSKLDTSSKAQKSEANSSMSLISICKDAKDIVSEAISTEWRINNGATRHITNCKSSFIKHR</sequence>
<protein>
    <submittedName>
        <fullName evidence="2">Uncharacterized protein</fullName>
    </submittedName>
</protein>
<evidence type="ECO:0000256" key="1">
    <source>
        <dbReference type="SAM" id="MobiDB-lite"/>
    </source>
</evidence>
<evidence type="ECO:0000313" key="3">
    <source>
        <dbReference type="Proteomes" id="UP000015102"/>
    </source>
</evidence>
<dbReference type="Proteomes" id="UP000015102">
    <property type="component" value="Unassembled WGS sequence"/>
</dbReference>
<dbReference type="EMBL" id="CAQQ02389230">
    <property type="status" value="NOT_ANNOTATED_CDS"/>
    <property type="molecule type" value="Genomic_DNA"/>
</dbReference>
<name>T1H239_MEGSC</name>
<accession>T1H239</accession>
<dbReference type="HOGENOM" id="CLU_1888135_0_0_1"/>
<dbReference type="AlphaFoldDB" id="T1H239"/>
<feature type="compositionally biased region" description="Polar residues" evidence="1">
    <location>
        <begin position="78"/>
        <end position="91"/>
    </location>
</feature>
<proteinExistence type="predicted"/>
<dbReference type="EMBL" id="CAQQ02389229">
    <property type="status" value="NOT_ANNOTATED_CDS"/>
    <property type="molecule type" value="Genomic_DNA"/>
</dbReference>
<organism evidence="2 3">
    <name type="scientific">Megaselia scalaris</name>
    <name type="common">Humpbacked fly</name>
    <name type="synonym">Phora scalaris</name>
    <dbReference type="NCBI Taxonomy" id="36166"/>
    <lineage>
        <taxon>Eukaryota</taxon>
        <taxon>Metazoa</taxon>
        <taxon>Ecdysozoa</taxon>
        <taxon>Arthropoda</taxon>
        <taxon>Hexapoda</taxon>
        <taxon>Insecta</taxon>
        <taxon>Pterygota</taxon>
        <taxon>Neoptera</taxon>
        <taxon>Endopterygota</taxon>
        <taxon>Diptera</taxon>
        <taxon>Brachycera</taxon>
        <taxon>Muscomorpha</taxon>
        <taxon>Platypezoidea</taxon>
        <taxon>Phoridae</taxon>
        <taxon>Megaseliini</taxon>
        <taxon>Megaselia</taxon>
    </lineage>
</organism>
<feature type="region of interest" description="Disordered" evidence="1">
    <location>
        <begin position="66"/>
        <end position="91"/>
    </location>
</feature>